<dbReference type="Proteomes" id="UP001155546">
    <property type="component" value="Unassembled WGS sequence"/>
</dbReference>
<dbReference type="AlphaFoldDB" id="A0A9X2WQF8"/>
<dbReference type="RefSeq" id="WP_261299951.1">
    <property type="nucleotide sequence ID" value="NZ_JAMTCD010000039.1"/>
</dbReference>
<dbReference type="Gene3D" id="1.20.120.330">
    <property type="entry name" value="Nucleotidyltransferases domain 2"/>
    <property type="match status" value="1"/>
</dbReference>
<name>A0A9X2WQF8_9GAMM</name>
<proteinExistence type="predicted"/>
<accession>A0A9X2WQF8</accession>
<evidence type="ECO:0000313" key="1">
    <source>
        <dbReference type="EMBL" id="MCT7943633.1"/>
    </source>
</evidence>
<protein>
    <recommendedName>
        <fullName evidence="3">HEPN domain-containing protein</fullName>
    </recommendedName>
</protein>
<gene>
    <name evidence="1" type="ORF">NE535_17905</name>
</gene>
<organism evidence="1 2">
    <name type="scientific">Shewanella holmiensis</name>
    <dbReference type="NCBI Taxonomy" id="2952222"/>
    <lineage>
        <taxon>Bacteria</taxon>
        <taxon>Pseudomonadati</taxon>
        <taxon>Pseudomonadota</taxon>
        <taxon>Gammaproteobacteria</taxon>
        <taxon>Alteromonadales</taxon>
        <taxon>Shewanellaceae</taxon>
        <taxon>Shewanella</taxon>
    </lineage>
</organism>
<keyword evidence="2" id="KW-1185">Reference proteome</keyword>
<evidence type="ECO:0000313" key="2">
    <source>
        <dbReference type="Proteomes" id="UP001155546"/>
    </source>
</evidence>
<dbReference type="EMBL" id="JAMTCD010000039">
    <property type="protein sequence ID" value="MCT7943633.1"/>
    <property type="molecule type" value="Genomic_DNA"/>
</dbReference>
<sequence>MKYVGDILEGLAVGNSNPINSNLLGRSAFNRYYYASYLITRDMLEELEPKWARTSHANIPLTLRETIRAPVKKILRNQLEKGLISFTQQSKLWSSLRIESEALAELLEQAYDLRVRADYKPEELITRSGDVIMLGGNKLATARAWPDRTSAHCKSIIKVWKEVGLA</sequence>
<comment type="caution">
    <text evidence="1">The sequence shown here is derived from an EMBL/GenBank/DDBJ whole genome shotgun (WGS) entry which is preliminary data.</text>
</comment>
<reference evidence="1" key="1">
    <citation type="journal article" date="2023" name="Int. J. Syst. Evol. Microbiol.">
        <title>&lt;i&gt;Shewanella septentrionalis&lt;/i&gt; sp. nov. and &lt;i&gt;Shewanella holmiensis&lt;/i&gt; sp. nov., isolated from Baltic Sea water and sediments.</title>
        <authorList>
            <person name="Martin-Rodriguez A.J."/>
            <person name="Thorell K."/>
            <person name="Joffre E."/>
            <person name="Jensie-Markopoulos S."/>
            <person name="Moore E.R.B."/>
            <person name="Sjoling A."/>
        </authorList>
    </citation>
    <scope>NUCLEOTIDE SEQUENCE</scope>
    <source>
        <strain evidence="1">SP1S2-7</strain>
    </source>
</reference>
<evidence type="ECO:0008006" key="3">
    <source>
        <dbReference type="Google" id="ProtNLM"/>
    </source>
</evidence>